<organism evidence="9 10">
    <name type="scientific">Iocasia fonsfrigidae</name>
    <dbReference type="NCBI Taxonomy" id="2682810"/>
    <lineage>
        <taxon>Bacteria</taxon>
        <taxon>Bacillati</taxon>
        <taxon>Bacillota</taxon>
        <taxon>Clostridia</taxon>
        <taxon>Halanaerobiales</taxon>
        <taxon>Halanaerobiaceae</taxon>
        <taxon>Iocasia</taxon>
    </lineage>
</organism>
<evidence type="ECO:0000256" key="7">
    <source>
        <dbReference type="SAM" id="Phobius"/>
    </source>
</evidence>
<dbReference type="PANTHER" id="PTHR42920">
    <property type="entry name" value="OS03G0707200 PROTEIN-RELATED"/>
    <property type="match status" value="1"/>
</dbReference>
<dbReference type="KEGG" id="ifn:GM661_11555"/>
<evidence type="ECO:0000259" key="8">
    <source>
        <dbReference type="Pfam" id="PF00892"/>
    </source>
</evidence>
<dbReference type="InterPro" id="IPR037185">
    <property type="entry name" value="EmrE-like"/>
</dbReference>
<gene>
    <name evidence="9" type="ORF">GM661_11555</name>
</gene>
<comment type="subcellular location">
    <subcellularLocation>
        <location evidence="1">Cell membrane</location>
        <topology evidence="1">Multi-pass membrane protein</topology>
    </subcellularLocation>
</comment>
<comment type="similarity">
    <text evidence="2">Belongs to the EamA transporter family.</text>
</comment>
<reference evidence="9" key="1">
    <citation type="submission" date="2019-12" db="EMBL/GenBank/DDBJ databases">
        <authorList>
            <person name="zhang j."/>
            <person name="sun C.M."/>
        </authorList>
    </citation>
    <scope>NUCLEOTIDE SEQUENCE</scope>
    <source>
        <strain evidence="9">NS-1</strain>
    </source>
</reference>
<keyword evidence="4 7" id="KW-0812">Transmembrane</keyword>
<feature type="transmembrane region" description="Helical" evidence="7">
    <location>
        <begin position="99"/>
        <end position="116"/>
    </location>
</feature>
<feature type="transmembrane region" description="Helical" evidence="7">
    <location>
        <begin position="123"/>
        <end position="141"/>
    </location>
</feature>
<dbReference type="InterPro" id="IPR051258">
    <property type="entry name" value="Diverse_Substrate_Transporter"/>
</dbReference>
<feature type="transmembrane region" description="Helical" evidence="7">
    <location>
        <begin position="68"/>
        <end position="87"/>
    </location>
</feature>
<feature type="transmembrane region" description="Helical" evidence="7">
    <location>
        <begin position="147"/>
        <end position="166"/>
    </location>
</feature>
<evidence type="ECO:0000256" key="5">
    <source>
        <dbReference type="ARBA" id="ARBA00022989"/>
    </source>
</evidence>
<dbReference type="EMBL" id="CP046640">
    <property type="protein sequence ID" value="QTL98556.1"/>
    <property type="molecule type" value="Genomic_DNA"/>
</dbReference>
<evidence type="ECO:0000313" key="9">
    <source>
        <dbReference type="EMBL" id="QTL98556.1"/>
    </source>
</evidence>
<sequence>MILKNKQYKGDLLLIIVVMLWGSTFPIMKYIIEGINPFFLIAVRFTVALLALLFFLKNRVANVSHHSIKKGLMLGLLLFSGYCLQVIGLKFTTASRSSLITGLAVVIVPLILVFMLKKIPDLFSCLGIILSIIGLFLLTETNGNQGFNYGDFLTVLCSFFFALHIVLLDKYLKKEDPFILTFIQLAVTAIAAYLLAYFDNGIGRIDYISAAVILYTGLLATALAYYLQSCAQQYTTPTHAALVFTLEPVFGALFSFLFLGEALGRNGLTGGFFIIFGMLLAELKPGIKKKRRLSNG</sequence>
<dbReference type="PANTHER" id="PTHR42920:SF5">
    <property type="entry name" value="EAMA DOMAIN-CONTAINING PROTEIN"/>
    <property type="match status" value="1"/>
</dbReference>
<dbReference type="RefSeq" id="WP_230866974.1">
    <property type="nucleotide sequence ID" value="NZ_CP046640.1"/>
</dbReference>
<keyword evidence="10" id="KW-1185">Reference proteome</keyword>
<feature type="transmembrane region" description="Helical" evidence="7">
    <location>
        <begin position="12"/>
        <end position="32"/>
    </location>
</feature>
<evidence type="ECO:0000256" key="3">
    <source>
        <dbReference type="ARBA" id="ARBA00022475"/>
    </source>
</evidence>
<feature type="transmembrane region" description="Helical" evidence="7">
    <location>
        <begin position="178"/>
        <end position="195"/>
    </location>
</feature>
<dbReference type="Pfam" id="PF00892">
    <property type="entry name" value="EamA"/>
    <property type="match status" value="2"/>
</dbReference>
<evidence type="ECO:0000256" key="4">
    <source>
        <dbReference type="ARBA" id="ARBA00022692"/>
    </source>
</evidence>
<keyword evidence="3" id="KW-1003">Cell membrane</keyword>
<feature type="domain" description="EamA" evidence="8">
    <location>
        <begin position="9"/>
        <end position="139"/>
    </location>
</feature>
<evidence type="ECO:0000256" key="2">
    <source>
        <dbReference type="ARBA" id="ARBA00007362"/>
    </source>
</evidence>
<dbReference type="GO" id="GO:0005886">
    <property type="term" value="C:plasma membrane"/>
    <property type="evidence" value="ECO:0007669"/>
    <property type="project" value="UniProtKB-SubCell"/>
</dbReference>
<feature type="transmembrane region" description="Helical" evidence="7">
    <location>
        <begin position="207"/>
        <end position="227"/>
    </location>
</feature>
<proteinExistence type="inferred from homology"/>
<dbReference type="SUPFAM" id="SSF103481">
    <property type="entry name" value="Multidrug resistance efflux transporter EmrE"/>
    <property type="match status" value="2"/>
</dbReference>
<feature type="transmembrane region" description="Helical" evidence="7">
    <location>
        <begin position="266"/>
        <end position="283"/>
    </location>
</feature>
<feature type="domain" description="EamA" evidence="8">
    <location>
        <begin position="149"/>
        <end position="280"/>
    </location>
</feature>
<accession>A0A8A7K9W5</accession>
<dbReference type="Proteomes" id="UP000665020">
    <property type="component" value="Chromosome"/>
</dbReference>
<name>A0A8A7K9W5_9FIRM</name>
<evidence type="ECO:0000313" key="10">
    <source>
        <dbReference type="Proteomes" id="UP000665020"/>
    </source>
</evidence>
<feature type="transmembrane region" description="Helical" evidence="7">
    <location>
        <begin position="38"/>
        <end position="56"/>
    </location>
</feature>
<dbReference type="AlphaFoldDB" id="A0A8A7K9W5"/>
<protein>
    <submittedName>
        <fullName evidence="9">EamA family transporter</fullName>
    </submittedName>
</protein>
<feature type="transmembrane region" description="Helical" evidence="7">
    <location>
        <begin position="239"/>
        <end position="260"/>
    </location>
</feature>
<evidence type="ECO:0000256" key="1">
    <source>
        <dbReference type="ARBA" id="ARBA00004651"/>
    </source>
</evidence>
<dbReference type="Gene3D" id="1.10.3730.20">
    <property type="match status" value="1"/>
</dbReference>
<keyword evidence="5 7" id="KW-1133">Transmembrane helix</keyword>
<keyword evidence="6 7" id="KW-0472">Membrane</keyword>
<evidence type="ECO:0000256" key="6">
    <source>
        <dbReference type="ARBA" id="ARBA00023136"/>
    </source>
</evidence>
<dbReference type="InterPro" id="IPR000620">
    <property type="entry name" value="EamA_dom"/>
</dbReference>